<feature type="signal peptide" evidence="3">
    <location>
        <begin position="1"/>
        <end position="21"/>
    </location>
</feature>
<comment type="caution">
    <text evidence="4">The sequence shown here is derived from an EMBL/GenBank/DDBJ whole genome shotgun (WGS) entry which is preliminary data.</text>
</comment>
<evidence type="ECO:0000313" key="5">
    <source>
        <dbReference type="Proteomes" id="UP000030101"/>
    </source>
</evidence>
<protein>
    <submittedName>
        <fullName evidence="4">Membrane protein</fullName>
    </submittedName>
</protein>
<keyword evidence="2 3" id="KW-0732">Signal</keyword>
<dbReference type="PANTHER" id="PTHR35089:SF1">
    <property type="entry name" value="CHAPERONE PROTEIN SKP"/>
    <property type="match status" value="1"/>
</dbReference>
<proteinExistence type="inferred from homology"/>
<evidence type="ECO:0000313" key="4">
    <source>
        <dbReference type="EMBL" id="KGN91671.1"/>
    </source>
</evidence>
<sequence>MKRYLLAFVLLMMPALLVAQAPQKIATINSQEIMMAMPDTKKAQAEVEKLQKEFEDALLIKREELKKKYEDYISKEKTLPESIKLRQQQEIEDIQKRIDDLTQAAIQDIQKKQQELMAPIQAKVLDAIKKVGNENGFAYILEAGVTLYTGSTAIDATPLVKAKLGIK</sequence>
<dbReference type="EMBL" id="JQZV01000013">
    <property type="protein sequence ID" value="KGN91671.1"/>
    <property type="molecule type" value="Genomic_DNA"/>
</dbReference>
<dbReference type="Pfam" id="PF03938">
    <property type="entry name" value="OmpH"/>
    <property type="match status" value="1"/>
</dbReference>
<dbReference type="PANTHER" id="PTHR35089">
    <property type="entry name" value="CHAPERONE PROTEIN SKP"/>
    <property type="match status" value="1"/>
</dbReference>
<dbReference type="SUPFAM" id="SSF111384">
    <property type="entry name" value="OmpH-like"/>
    <property type="match status" value="1"/>
</dbReference>
<reference evidence="4 5" key="1">
    <citation type="submission" date="2014-08" db="EMBL/GenBank/DDBJ databases">
        <title>Porphyromonas canoris strain:OH2762 Genome sequencing.</title>
        <authorList>
            <person name="Wallis C."/>
            <person name="Deusch O."/>
            <person name="O'Flynn C."/>
            <person name="Davis I."/>
            <person name="Jospin G."/>
            <person name="Darling A.E."/>
            <person name="Coil D.A."/>
            <person name="Alexiev A."/>
            <person name="Horsfall A."/>
            <person name="Kirkwood N."/>
            <person name="Harris S."/>
            <person name="Eisen J.A."/>
        </authorList>
    </citation>
    <scope>NUCLEOTIDE SEQUENCE [LARGE SCALE GENOMIC DNA]</scope>
    <source>
        <strain evidence="5">COT-108 OH2762</strain>
    </source>
</reference>
<accession>A0ABR4XJM5</accession>
<gene>
    <name evidence="4" type="ORF">HQ43_06105</name>
</gene>
<dbReference type="InterPro" id="IPR024930">
    <property type="entry name" value="Skp_dom_sf"/>
</dbReference>
<dbReference type="Gene3D" id="3.30.910.20">
    <property type="entry name" value="Skp domain"/>
    <property type="match status" value="1"/>
</dbReference>
<evidence type="ECO:0000256" key="3">
    <source>
        <dbReference type="SAM" id="SignalP"/>
    </source>
</evidence>
<dbReference type="SMART" id="SM00935">
    <property type="entry name" value="OmpH"/>
    <property type="match status" value="1"/>
</dbReference>
<keyword evidence="5" id="KW-1185">Reference proteome</keyword>
<dbReference type="Proteomes" id="UP000030101">
    <property type="component" value="Unassembled WGS sequence"/>
</dbReference>
<dbReference type="RefSeq" id="WP_036790986.1">
    <property type="nucleotide sequence ID" value="NZ_JQZV01000013.1"/>
</dbReference>
<dbReference type="InterPro" id="IPR005632">
    <property type="entry name" value="Chaperone_Skp"/>
</dbReference>
<name>A0ABR4XJM5_9PORP</name>
<evidence type="ECO:0000256" key="1">
    <source>
        <dbReference type="ARBA" id="ARBA00009091"/>
    </source>
</evidence>
<organism evidence="4 5">
    <name type="scientific">Porphyromonas canoris</name>
    <dbReference type="NCBI Taxonomy" id="36875"/>
    <lineage>
        <taxon>Bacteria</taxon>
        <taxon>Pseudomonadati</taxon>
        <taxon>Bacteroidota</taxon>
        <taxon>Bacteroidia</taxon>
        <taxon>Bacteroidales</taxon>
        <taxon>Porphyromonadaceae</taxon>
        <taxon>Porphyromonas</taxon>
    </lineage>
</organism>
<comment type="similarity">
    <text evidence="1">Belongs to the Skp family.</text>
</comment>
<evidence type="ECO:0000256" key="2">
    <source>
        <dbReference type="ARBA" id="ARBA00022729"/>
    </source>
</evidence>
<feature type="chain" id="PRO_5045555564" evidence="3">
    <location>
        <begin position="22"/>
        <end position="167"/>
    </location>
</feature>